<evidence type="ECO:0000313" key="6">
    <source>
        <dbReference type="Proteomes" id="UP000198402"/>
    </source>
</evidence>
<dbReference type="GO" id="GO:0016787">
    <property type="term" value="F:hydrolase activity"/>
    <property type="evidence" value="ECO:0007669"/>
    <property type="project" value="UniProtKB-KW"/>
</dbReference>
<evidence type="ECO:0000256" key="3">
    <source>
        <dbReference type="PROSITE-ProRule" id="PRU00464"/>
    </source>
</evidence>
<comment type="caution">
    <text evidence="5">The sequence shown here is derived from an EMBL/GenBank/DDBJ whole genome shotgun (WGS) entry which is preliminary data.</text>
</comment>
<feature type="short sequence motif" description="Histidine triad motif" evidence="2 3">
    <location>
        <begin position="92"/>
        <end position="96"/>
    </location>
</feature>
<dbReference type="InterPro" id="IPR011146">
    <property type="entry name" value="HIT-like"/>
</dbReference>
<dbReference type="GO" id="GO:0009117">
    <property type="term" value="P:nucleotide metabolic process"/>
    <property type="evidence" value="ECO:0007669"/>
    <property type="project" value="TreeGrafter"/>
</dbReference>
<dbReference type="Proteomes" id="UP000198402">
    <property type="component" value="Unassembled WGS sequence"/>
</dbReference>
<dbReference type="OrthoDB" id="9784774at2"/>
<dbReference type="PROSITE" id="PS51084">
    <property type="entry name" value="HIT_2"/>
    <property type="match status" value="1"/>
</dbReference>
<feature type="active site" description="Tele-AMP-histidine intermediate" evidence="1">
    <location>
        <position position="94"/>
    </location>
</feature>
<dbReference type="InterPro" id="IPR001310">
    <property type="entry name" value="Histidine_triad_HIT"/>
</dbReference>
<dbReference type="AlphaFoldDB" id="A0A1Z5IFN4"/>
<evidence type="ECO:0000256" key="1">
    <source>
        <dbReference type="PIRSR" id="PIRSR601310-1"/>
    </source>
</evidence>
<dbReference type="PANTHER" id="PTHR46648">
    <property type="entry name" value="HIT FAMILY PROTEIN 1"/>
    <property type="match status" value="1"/>
</dbReference>
<sequence>MIDDNCVFCSKPAVIENKLAKGFYDIHPVAPGHFLIVPKEHYVTFFDAPRDVQIAMIDLLDQAKDYLDGQYHPRGYQVFSHVGKAAYQKVFHAHIHLVPVA</sequence>
<organism evidence="5 6">
    <name type="scientific">Secundilactobacillus silagei JCM 19001</name>
    <dbReference type="NCBI Taxonomy" id="1302250"/>
    <lineage>
        <taxon>Bacteria</taxon>
        <taxon>Bacillati</taxon>
        <taxon>Bacillota</taxon>
        <taxon>Bacilli</taxon>
        <taxon>Lactobacillales</taxon>
        <taxon>Lactobacillaceae</taxon>
        <taxon>Secundilactobacillus</taxon>
    </lineage>
</organism>
<dbReference type="PRINTS" id="PR00332">
    <property type="entry name" value="HISTRIAD"/>
</dbReference>
<evidence type="ECO:0000259" key="4">
    <source>
        <dbReference type="PROSITE" id="PS51084"/>
    </source>
</evidence>
<dbReference type="Pfam" id="PF01230">
    <property type="entry name" value="HIT"/>
    <property type="match status" value="1"/>
</dbReference>
<evidence type="ECO:0000256" key="2">
    <source>
        <dbReference type="PIRSR" id="PIRSR601310-3"/>
    </source>
</evidence>
<accession>A0A1Z5IFN4</accession>
<protein>
    <submittedName>
        <fullName evidence="5">Hydrolase</fullName>
    </submittedName>
</protein>
<keyword evidence="6" id="KW-1185">Reference proteome</keyword>
<dbReference type="InterPro" id="IPR036265">
    <property type="entry name" value="HIT-like_sf"/>
</dbReference>
<reference evidence="5 6" key="1">
    <citation type="submission" date="2015-11" db="EMBL/GenBank/DDBJ databases">
        <title>Draft genome sequences of new species of the genus Lactobacillus isolated from orchardgrass silage.</title>
        <authorList>
            <person name="Tohno M."/>
            <person name="Tanizawa Y."/>
            <person name="Arita M."/>
        </authorList>
    </citation>
    <scope>NUCLEOTIDE SEQUENCE [LARGE SCALE GENOMIC DNA]</scope>
    <source>
        <strain evidence="5 6">IWT126</strain>
    </source>
</reference>
<dbReference type="EMBL" id="BCMG01000002">
    <property type="protein sequence ID" value="GAX00468.1"/>
    <property type="molecule type" value="Genomic_DNA"/>
</dbReference>
<keyword evidence="5" id="KW-0378">Hydrolase</keyword>
<dbReference type="RefSeq" id="WP_054656117.1">
    <property type="nucleotide sequence ID" value="NZ_BBFL01000015.1"/>
</dbReference>
<dbReference type="STRING" id="1302250.GCA_001313225_02926"/>
<dbReference type="SUPFAM" id="SSF54197">
    <property type="entry name" value="HIT-like"/>
    <property type="match status" value="1"/>
</dbReference>
<dbReference type="PANTHER" id="PTHR46648:SF1">
    <property type="entry name" value="ADENOSINE 5'-MONOPHOSPHORAMIDASE HNT1"/>
    <property type="match status" value="1"/>
</dbReference>
<name>A0A1Z5IFN4_9LACO</name>
<feature type="domain" description="HIT" evidence="4">
    <location>
        <begin position="1"/>
        <end position="101"/>
    </location>
</feature>
<proteinExistence type="predicted"/>
<gene>
    <name evidence="5" type="ORF">IWT126_00483</name>
</gene>
<dbReference type="Gene3D" id="3.30.428.10">
    <property type="entry name" value="HIT-like"/>
    <property type="match status" value="1"/>
</dbReference>
<evidence type="ECO:0000313" key="5">
    <source>
        <dbReference type="EMBL" id="GAX00468.1"/>
    </source>
</evidence>